<dbReference type="PROSITE" id="PS50240">
    <property type="entry name" value="TRYPSIN_DOM"/>
    <property type="match status" value="1"/>
</dbReference>
<evidence type="ECO:0000313" key="9">
    <source>
        <dbReference type="EMBL" id="KAG6443783.1"/>
    </source>
</evidence>
<dbReference type="PROSITE" id="PS00135">
    <property type="entry name" value="TRYPSIN_SER"/>
    <property type="match status" value="1"/>
</dbReference>
<comment type="caution">
    <text evidence="9">The sequence shown here is derived from an EMBL/GenBank/DDBJ whole genome shotgun (WGS) entry which is preliminary data.</text>
</comment>
<sequence>MCGHGNSYFAKVSVVILMVSYTSGWFTHARRVKRVIKGIEVEYGTQPRVASLRRTNTQQHICGATILSPEFAITAAHCVHSTSEDYFLQLNNYRVTDDIVPRAIVLEIITHDLYDRTTRAHDIAILRIMLSEIIAWTDSVILPSPSLIGVSGECRIYGYGIKDINSSEATEQLYGGKLKIVSLDQCTNKLGPYVAPKRDGGMLCAVGDGVDACQGDSGSPLICDGVVQGICSYGMGCGANGVPGVYTGIGAHLQWIRDVTQI</sequence>
<dbReference type="InterPro" id="IPR009003">
    <property type="entry name" value="Peptidase_S1_PA"/>
</dbReference>
<dbReference type="PROSITE" id="PS00134">
    <property type="entry name" value="TRYPSIN_HIS"/>
    <property type="match status" value="1"/>
</dbReference>
<dbReference type="OrthoDB" id="6380398at2759"/>
<dbReference type="InterPro" id="IPR050430">
    <property type="entry name" value="Peptidase_S1"/>
</dbReference>
<gene>
    <name evidence="9" type="ORF">O3G_MSEX003037</name>
</gene>
<dbReference type="CDD" id="cd00190">
    <property type="entry name" value="Tryp_SPc"/>
    <property type="match status" value="1"/>
</dbReference>
<dbReference type="SMART" id="SM00020">
    <property type="entry name" value="Tryp_SPc"/>
    <property type="match status" value="1"/>
</dbReference>
<dbReference type="EMBL" id="JH668305">
    <property type="protein sequence ID" value="KAG6443783.1"/>
    <property type="molecule type" value="Genomic_DNA"/>
</dbReference>
<keyword evidence="2 6" id="KW-0645">Protease</keyword>
<feature type="domain" description="Peptidase S1" evidence="8">
    <location>
        <begin position="35"/>
        <end position="261"/>
    </location>
</feature>
<keyword evidence="3 6" id="KW-0378">Hydrolase</keyword>
<proteinExistence type="inferred from homology"/>
<dbReference type="Proteomes" id="UP000791440">
    <property type="component" value="Unassembled WGS sequence"/>
</dbReference>
<keyword evidence="7" id="KW-0472">Membrane</keyword>
<dbReference type="PANTHER" id="PTHR24276">
    <property type="entry name" value="POLYSERASE-RELATED"/>
    <property type="match status" value="1"/>
</dbReference>
<evidence type="ECO:0000256" key="2">
    <source>
        <dbReference type="ARBA" id="ARBA00022670"/>
    </source>
</evidence>
<evidence type="ECO:0000256" key="1">
    <source>
        <dbReference type="ARBA" id="ARBA00007664"/>
    </source>
</evidence>
<keyword evidence="10" id="KW-1185">Reference proteome</keyword>
<dbReference type="SUPFAM" id="SSF50494">
    <property type="entry name" value="Trypsin-like serine proteases"/>
    <property type="match status" value="1"/>
</dbReference>
<dbReference type="Pfam" id="PF00089">
    <property type="entry name" value="Trypsin"/>
    <property type="match status" value="1"/>
</dbReference>
<reference evidence="9" key="1">
    <citation type="journal article" date="2016" name="Insect Biochem. Mol. Biol.">
        <title>Multifaceted biological insights from a draft genome sequence of the tobacco hornworm moth, Manduca sexta.</title>
        <authorList>
            <person name="Kanost M.R."/>
            <person name="Arrese E.L."/>
            <person name="Cao X."/>
            <person name="Chen Y.R."/>
            <person name="Chellapilla S."/>
            <person name="Goldsmith M.R."/>
            <person name="Grosse-Wilde E."/>
            <person name="Heckel D.G."/>
            <person name="Herndon N."/>
            <person name="Jiang H."/>
            <person name="Papanicolaou A."/>
            <person name="Qu J."/>
            <person name="Soulages J.L."/>
            <person name="Vogel H."/>
            <person name="Walters J."/>
            <person name="Waterhouse R.M."/>
            <person name="Ahn S.J."/>
            <person name="Almeida F.C."/>
            <person name="An C."/>
            <person name="Aqrawi P."/>
            <person name="Bretschneider A."/>
            <person name="Bryant W.B."/>
            <person name="Bucks S."/>
            <person name="Chao H."/>
            <person name="Chevignon G."/>
            <person name="Christen J.M."/>
            <person name="Clarke D.F."/>
            <person name="Dittmer N.T."/>
            <person name="Ferguson L.C.F."/>
            <person name="Garavelou S."/>
            <person name="Gordon K.H.J."/>
            <person name="Gunaratna R.T."/>
            <person name="Han Y."/>
            <person name="Hauser F."/>
            <person name="He Y."/>
            <person name="Heidel-Fischer H."/>
            <person name="Hirsh A."/>
            <person name="Hu Y."/>
            <person name="Jiang H."/>
            <person name="Kalra D."/>
            <person name="Klinner C."/>
            <person name="Konig C."/>
            <person name="Kovar C."/>
            <person name="Kroll A.R."/>
            <person name="Kuwar S.S."/>
            <person name="Lee S.L."/>
            <person name="Lehman R."/>
            <person name="Li K."/>
            <person name="Li Z."/>
            <person name="Liang H."/>
            <person name="Lovelace S."/>
            <person name="Lu Z."/>
            <person name="Mansfield J.H."/>
            <person name="McCulloch K.J."/>
            <person name="Mathew T."/>
            <person name="Morton B."/>
            <person name="Muzny D.M."/>
            <person name="Neunemann D."/>
            <person name="Ongeri F."/>
            <person name="Pauchet Y."/>
            <person name="Pu L.L."/>
            <person name="Pyrousis I."/>
            <person name="Rao X.J."/>
            <person name="Redding A."/>
            <person name="Roesel C."/>
            <person name="Sanchez-Gracia A."/>
            <person name="Schaack S."/>
            <person name="Shukla A."/>
            <person name="Tetreau G."/>
            <person name="Wang Y."/>
            <person name="Xiong G.H."/>
            <person name="Traut W."/>
            <person name="Walsh T.K."/>
            <person name="Worley K.C."/>
            <person name="Wu D."/>
            <person name="Wu W."/>
            <person name="Wu Y.Q."/>
            <person name="Zhang X."/>
            <person name="Zou Z."/>
            <person name="Zucker H."/>
            <person name="Briscoe A.D."/>
            <person name="Burmester T."/>
            <person name="Clem R.J."/>
            <person name="Feyereisen R."/>
            <person name="Grimmelikhuijzen C.J.P."/>
            <person name="Hamodrakas S.J."/>
            <person name="Hansson B.S."/>
            <person name="Huguet E."/>
            <person name="Jermiin L.S."/>
            <person name="Lan Q."/>
            <person name="Lehman H.K."/>
            <person name="Lorenzen M."/>
            <person name="Merzendorfer H."/>
            <person name="Michalopoulos I."/>
            <person name="Morton D.B."/>
            <person name="Muthukrishnan S."/>
            <person name="Oakeshott J.G."/>
            <person name="Palmer W."/>
            <person name="Park Y."/>
            <person name="Passarelli A.L."/>
            <person name="Rozas J."/>
            <person name="Schwartz L.M."/>
            <person name="Smith W."/>
            <person name="Southgate A."/>
            <person name="Vilcinskas A."/>
            <person name="Vogt R."/>
            <person name="Wang P."/>
            <person name="Werren J."/>
            <person name="Yu X.Q."/>
            <person name="Zhou J.J."/>
            <person name="Brown S.J."/>
            <person name="Scherer S.E."/>
            <person name="Richards S."/>
            <person name="Blissard G.W."/>
        </authorList>
    </citation>
    <scope>NUCLEOTIDE SEQUENCE</scope>
</reference>
<evidence type="ECO:0000259" key="8">
    <source>
        <dbReference type="PROSITE" id="PS50240"/>
    </source>
</evidence>
<keyword evidence="7" id="KW-0812">Transmembrane</keyword>
<name>A0A921YQX3_MANSE</name>
<evidence type="ECO:0000256" key="5">
    <source>
        <dbReference type="ARBA" id="ARBA00023157"/>
    </source>
</evidence>
<dbReference type="InterPro" id="IPR001314">
    <property type="entry name" value="Peptidase_S1A"/>
</dbReference>
<keyword evidence="5" id="KW-1015">Disulfide bond</keyword>
<dbReference type="InterPro" id="IPR001254">
    <property type="entry name" value="Trypsin_dom"/>
</dbReference>
<dbReference type="PRINTS" id="PR00722">
    <property type="entry name" value="CHYMOTRYPSIN"/>
</dbReference>
<keyword evidence="7" id="KW-1133">Transmembrane helix</keyword>
<evidence type="ECO:0000256" key="3">
    <source>
        <dbReference type="ARBA" id="ARBA00022801"/>
    </source>
</evidence>
<accession>A0A921YQX3</accession>
<evidence type="ECO:0000313" key="10">
    <source>
        <dbReference type="Proteomes" id="UP000791440"/>
    </source>
</evidence>
<protein>
    <recommendedName>
        <fullName evidence="8">Peptidase S1 domain-containing protein</fullName>
    </recommendedName>
</protein>
<dbReference type="PANTHER" id="PTHR24276:SF98">
    <property type="entry name" value="FI18310P1-RELATED"/>
    <property type="match status" value="1"/>
</dbReference>
<dbReference type="GO" id="GO:0006508">
    <property type="term" value="P:proteolysis"/>
    <property type="evidence" value="ECO:0007669"/>
    <property type="project" value="UniProtKB-KW"/>
</dbReference>
<dbReference type="InterPro" id="IPR018114">
    <property type="entry name" value="TRYPSIN_HIS"/>
</dbReference>
<dbReference type="GO" id="GO:0004252">
    <property type="term" value="F:serine-type endopeptidase activity"/>
    <property type="evidence" value="ECO:0007669"/>
    <property type="project" value="InterPro"/>
</dbReference>
<keyword evidence="4 6" id="KW-0720">Serine protease</keyword>
<evidence type="ECO:0000256" key="6">
    <source>
        <dbReference type="RuleBase" id="RU363034"/>
    </source>
</evidence>
<dbReference type="Gene3D" id="2.40.10.10">
    <property type="entry name" value="Trypsin-like serine proteases"/>
    <property type="match status" value="1"/>
</dbReference>
<evidence type="ECO:0000256" key="4">
    <source>
        <dbReference type="ARBA" id="ARBA00022825"/>
    </source>
</evidence>
<feature type="transmembrane region" description="Helical" evidence="7">
    <location>
        <begin position="6"/>
        <end position="27"/>
    </location>
</feature>
<dbReference type="InterPro" id="IPR043504">
    <property type="entry name" value="Peptidase_S1_PA_chymotrypsin"/>
</dbReference>
<dbReference type="InterPro" id="IPR033116">
    <property type="entry name" value="TRYPSIN_SER"/>
</dbReference>
<comment type="similarity">
    <text evidence="1">Belongs to the peptidase S1 family.</text>
</comment>
<reference evidence="9" key="2">
    <citation type="submission" date="2020-12" db="EMBL/GenBank/DDBJ databases">
        <authorList>
            <person name="Kanost M."/>
        </authorList>
    </citation>
    <scope>NUCLEOTIDE SEQUENCE</scope>
</reference>
<dbReference type="AlphaFoldDB" id="A0A921YQX3"/>
<evidence type="ECO:0000256" key="7">
    <source>
        <dbReference type="SAM" id="Phobius"/>
    </source>
</evidence>
<organism evidence="9 10">
    <name type="scientific">Manduca sexta</name>
    <name type="common">Tobacco hawkmoth</name>
    <name type="synonym">Tobacco hornworm</name>
    <dbReference type="NCBI Taxonomy" id="7130"/>
    <lineage>
        <taxon>Eukaryota</taxon>
        <taxon>Metazoa</taxon>
        <taxon>Ecdysozoa</taxon>
        <taxon>Arthropoda</taxon>
        <taxon>Hexapoda</taxon>
        <taxon>Insecta</taxon>
        <taxon>Pterygota</taxon>
        <taxon>Neoptera</taxon>
        <taxon>Endopterygota</taxon>
        <taxon>Lepidoptera</taxon>
        <taxon>Glossata</taxon>
        <taxon>Ditrysia</taxon>
        <taxon>Bombycoidea</taxon>
        <taxon>Sphingidae</taxon>
        <taxon>Sphinginae</taxon>
        <taxon>Sphingini</taxon>
        <taxon>Manduca</taxon>
    </lineage>
</organism>